<dbReference type="PANTHER" id="PTHR30204">
    <property type="entry name" value="REDOX-CYCLING DRUG-SENSING TRANSCRIPTIONAL ACTIVATOR SOXR"/>
    <property type="match status" value="1"/>
</dbReference>
<keyword evidence="4" id="KW-0175">Coiled coil</keyword>
<evidence type="ECO:0000259" key="5">
    <source>
        <dbReference type="PROSITE" id="PS50937"/>
    </source>
</evidence>
<dbReference type="Gene3D" id="1.10.1660.10">
    <property type="match status" value="1"/>
</dbReference>
<keyword evidence="2" id="KW-0238">DNA-binding</keyword>
<protein>
    <submittedName>
        <fullName evidence="7">Thiol-specific antioxidant related protein/Peroxidoxin BcpB</fullName>
    </submittedName>
</protein>
<keyword evidence="8" id="KW-1185">Reference proteome</keyword>
<dbReference type="Gene3D" id="3.40.30.10">
    <property type="entry name" value="Glutaredoxin"/>
    <property type="match status" value="1"/>
</dbReference>
<keyword evidence="1" id="KW-0805">Transcription regulation</keyword>
<accession>A0ABQ3K6K3</accession>
<dbReference type="SUPFAM" id="SSF46955">
    <property type="entry name" value="Putative DNA-binding domain"/>
    <property type="match status" value="1"/>
</dbReference>
<gene>
    <name evidence="7" type="ORF">GCM10017783_12970</name>
</gene>
<dbReference type="SUPFAM" id="SSF52833">
    <property type="entry name" value="Thioredoxin-like"/>
    <property type="match status" value="1"/>
</dbReference>
<dbReference type="Pfam" id="PF13411">
    <property type="entry name" value="MerR_1"/>
    <property type="match status" value="1"/>
</dbReference>
<evidence type="ECO:0000256" key="4">
    <source>
        <dbReference type="SAM" id="Coils"/>
    </source>
</evidence>
<proteinExistence type="predicted"/>
<evidence type="ECO:0000259" key="6">
    <source>
        <dbReference type="PROSITE" id="PS51352"/>
    </source>
</evidence>
<keyword evidence="3" id="KW-0804">Transcription</keyword>
<dbReference type="Pfam" id="PF08534">
    <property type="entry name" value="Redoxin"/>
    <property type="match status" value="1"/>
</dbReference>
<dbReference type="PROSITE" id="PS50937">
    <property type="entry name" value="HTH_MERR_2"/>
    <property type="match status" value="1"/>
</dbReference>
<dbReference type="PROSITE" id="PS51352">
    <property type="entry name" value="THIOREDOXIN_2"/>
    <property type="match status" value="1"/>
</dbReference>
<reference evidence="8" key="1">
    <citation type="journal article" date="2019" name="Int. J. Syst. Evol. Microbiol.">
        <title>The Global Catalogue of Microorganisms (GCM) 10K type strain sequencing project: providing services to taxonomists for standard genome sequencing and annotation.</title>
        <authorList>
            <consortium name="The Broad Institute Genomics Platform"/>
            <consortium name="The Broad Institute Genome Sequencing Center for Infectious Disease"/>
            <person name="Wu L."/>
            <person name="Ma J."/>
        </authorList>
    </citation>
    <scope>NUCLEOTIDE SEQUENCE [LARGE SCALE GENOMIC DNA]</scope>
    <source>
        <strain evidence="8">CGMCC 1.18439</strain>
    </source>
</reference>
<dbReference type="EMBL" id="BNAL01000013">
    <property type="protein sequence ID" value="GHG02128.1"/>
    <property type="molecule type" value="Genomic_DNA"/>
</dbReference>
<dbReference type="InterPro" id="IPR047057">
    <property type="entry name" value="MerR_fam"/>
</dbReference>
<evidence type="ECO:0000256" key="2">
    <source>
        <dbReference type="ARBA" id="ARBA00023125"/>
    </source>
</evidence>
<dbReference type="InterPro" id="IPR036249">
    <property type="entry name" value="Thioredoxin-like_sf"/>
</dbReference>
<dbReference type="RefSeq" id="WP_189642862.1">
    <property type="nucleotide sequence ID" value="NZ_BNAL01000013.1"/>
</dbReference>
<dbReference type="CDD" id="cd03017">
    <property type="entry name" value="PRX_BCP"/>
    <property type="match status" value="1"/>
</dbReference>
<dbReference type="PANTHER" id="PTHR30204:SF94">
    <property type="entry name" value="HEAVY METAL-DEPENDENT TRANSCRIPTIONAL REGULATOR HI_0293-RELATED"/>
    <property type="match status" value="1"/>
</dbReference>
<dbReference type="InterPro" id="IPR013740">
    <property type="entry name" value="Redoxin"/>
</dbReference>
<feature type="coiled-coil region" evidence="4">
    <location>
        <begin position="83"/>
        <end position="110"/>
    </location>
</feature>
<name>A0ABQ3K6K3_9DEIO</name>
<organism evidence="7 8">
    <name type="scientific">Deinococcus piscis</name>
    <dbReference type="NCBI Taxonomy" id="394230"/>
    <lineage>
        <taxon>Bacteria</taxon>
        <taxon>Thermotogati</taxon>
        <taxon>Deinococcota</taxon>
        <taxon>Deinococci</taxon>
        <taxon>Deinococcales</taxon>
        <taxon>Deinococcaceae</taxon>
        <taxon>Deinococcus</taxon>
    </lineage>
</organism>
<evidence type="ECO:0000256" key="1">
    <source>
        <dbReference type="ARBA" id="ARBA00023015"/>
    </source>
</evidence>
<evidence type="ECO:0000313" key="7">
    <source>
        <dbReference type="EMBL" id="GHG02128.1"/>
    </source>
</evidence>
<feature type="domain" description="HTH merR-type" evidence="5">
    <location>
        <begin position="1"/>
        <end position="68"/>
    </location>
</feature>
<dbReference type="InterPro" id="IPR000551">
    <property type="entry name" value="MerR-type_HTH_dom"/>
</dbReference>
<evidence type="ECO:0000256" key="3">
    <source>
        <dbReference type="ARBA" id="ARBA00023163"/>
    </source>
</evidence>
<dbReference type="SMART" id="SM00422">
    <property type="entry name" value="HTH_MERR"/>
    <property type="match status" value="1"/>
</dbReference>
<dbReference type="Proteomes" id="UP000632154">
    <property type="component" value="Unassembled WGS sequence"/>
</dbReference>
<dbReference type="InterPro" id="IPR013766">
    <property type="entry name" value="Thioredoxin_domain"/>
</dbReference>
<comment type="caution">
    <text evidence="7">The sequence shown here is derived from an EMBL/GenBank/DDBJ whole genome shotgun (WGS) entry which is preliminary data.</text>
</comment>
<evidence type="ECO:0000313" key="8">
    <source>
        <dbReference type="Proteomes" id="UP000632154"/>
    </source>
</evidence>
<feature type="domain" description="Thioredoxin" evidence="6">
    <location>
        <begin position="147"/>
        <end position="315"/>
    </location>
</feature>
<dbReference type="InterPro" id="IPR009061">
    <property type="entry name" value="DNA-bd_dom_put_sf"/>
</dbReference>
<sequence>MQASEAARRAGLGLKALRYYEAQGLVVPARLPNGYRDYSEQDVALCRQIAQLRSLGLSTEQARPFVECLRQGHRHGDDCPESLAAYQAEISRLDALMLALEAQRDELQARLYHAARRGFSGAPAALAPTYGLPPGLPVPQDDGRAAHLQGLDIPALTLTAHDGSEVNIRALAQSPGYTVLFIYPTTGVPGQDLPQGWNEIPGARGCTPEACSFRDLLADLRAAGAAAVLGFSHQGHLYQAELADRLRLPYPLLSDPERRLGQALDLPTFEVQGETYYQRLTLMIRAGRIEQVFYPIFPPNEHAEQVLAWLAAQQG</sequence>